<feature type="transmembrane region" description="Helical" evidence="8">
    <location>
        <begin position="234"/>
        <end position="258"/>
    </location>
</feature>
<dbReference type="Proteomes" id="UP001164746">
    <property type="component" value="Chromosome 8"/>
</dbReference>
<feature type="transmembrane region" description="Helical" evidence="8">
    <location>
        <begin position="74"/>
        <end position="94"/>
    </location>
</feature>
<dbReference type="PRINTS" id="PR00176">
    <property type="entry name" value="NANEUSMPORT"/>
</dbReference>
<evidence type="ECO:0000256" key="1">
    <source>
        <dbReference type="ARBA" id="ARBA00004141"/>
    </source>
</evidence>
<feature type="transmembrane region" description="Helical" evidence="8">
    <location>
        <begin position="278"/>
        <end position="302"/>
    </location>
</feature>
<name>A0ABY7EVR1_MYAAR</name>
<evidence type="ECO:0000256" key="8">
    <source>
        <dbReference type="SAM" id="Phobius"/>
    </source>
</evidence>
<keyword evidence="10" id="KW-1185">Reference proteome</keyword>
<comment type="similarity">
    <text evidence="6">Belongs to the sodium:neurotransmitter symporter (SNF) (TC 2.A.22) family.</text>
</comment>
<dbReference type="InterPro" id="IPR000175">
    <property type="entry name" value="Na/ntran_symport"/>
</dbReference>
<feature type="transmembrane region" description="Helical" evidence="8">
    <location>
        <begin position="472"/>
        <end position="498"/>
    </location>
</feature>
<keyword evidence="5 8" id="KW-0472">Membrane</keyword>
<dbReference type="Pfam" id="PF00209">
    <property type="entry name" value="SNF"/>
    <property type="match status" value="1"/>
</dbReference>
<evidence type="ECO:0000313" key="10">
    <source>
        <dbReference type="Proteomes" id="UP001164746"/>
    </source>
</evidence>
<feature type="transmembrane region" description="Helical" evidence="8">
    <location>
        <begin position="114"/>
        <end position="145"/>
    </location>
</feature>
<evidence type="ECO:0000256" key="4">
    <source>
        <dbReference type="ARBA" id="ARBA00022989"/>
    </source>
</evidence>
<comment type="subcellular location">
    <subcellularLocation>
        <location evidence="1">Membrane</location>
        <topology evidence="1">Multi-pass membrane protein</topology>
    </subcellularLocation>
</comment>
<dbReference type="PROSITE" id="PS50267">
    <property type="entry name" value="NA_NEUROTRAN_SYMP_3"/>
    <property type="match status" value="1"/>
</dbReference>
<keyword evidence="6" id="KW-0769">Symport</keyword>
<accession>A0ABY7EVR1</accession>
<evidence type="ECO:0000313" key="9">
    <source>
        <dbReference type="EMBL" id="WAR13044.1"/>
    </source>
</evidence>
<dbReference type="PANTHER" id="PTHR11616:SF182">
    <property type="entry name" value="TRANSPORTER"/>
    <property type="match status" value="1"/>
</dbReference>
<keyword evidence="4 8" id="KW-1133">Transmembrane helix</keyword>
<feature type="transmembrane region" description="Helical" evidence="8">
    <location>
        <begin position="203"/>
        <end position="222"/>
    </location>
</feature>
<evidence type="ECO:0000256" key="6">
    <source>
        <dbReference type="RuleBase" id="RU003732"/>
    </source>
</evidence>
<evidence type="ECO:0000256" key="5">
    <source>
        <dbReference type="ARBA" id="ARBA00023136"/>
    </source>
</evidence>
<evidence type="ECO:0000256" key="7">
    <source>
        <dbReference type="SAM" id="MobiDB-lite"/>
    </source>
</evidence>
<evidence type="ECO:0000256" key="3">
    <source>
        <dbReference type="ARBA" id="ARBA00022692"/>
    </source>
</evidence>
<feature type="transmembrane region" description="Helical" evidence="8">
    <location>
        <begin position="591"/>
        <end position="616"/>
    </location>
</feature>
<feature type="region of interest" description="Disordered" evidence="7">
    <location>
        <begin position="1"/>
        <end position="32"/>
    </location>
</feature>
<feature type="transmembrane region" description="Helical" evidence="8">
    <location>
        <begin position="504"/>
        <end position="527"/>
    </location>
</feature>
<organism evidence="9 10">
    <name type="scientific">Mya arenaria</name>
    <name type="common">Soft-shell clam</name>
    <dbReference type="NCBI Taxonomy" id="6604"/>
    <lineage>
        <taxon>Eukaryota</taxon>
        <taxon>Metazoa</taxon>
        <taxon>Spiralia</taxon>
        <taxon>Lophotrochozoa</taxon>
        <taxon>Mollusca</taxon>
        <taxon>Bivalvia</taxon>
        <taxon>Autobranchia</taxon>
        <taxon>Heteroconchia</taxon>
        <taxon>Euheterodonta</taxon>
        <taxon>Imparidentia</taxon>
        <taxon>Neoheterodontei</taxon>
        <taxon>Myida</taxon>
        <taxon>Myoidea</taxon>
        <taxon>Myidae</taxon>
        <taxon>Mya</taxon>
    </lineage>
</organism>
<dbReference type="PROSITE" id="PS00610">
    <property type="entry name" value="NA_NEUROTRAN_SYMP_1"/>
    <property type="match status" value="1"/>
</dbReference>
<feature type="transmembrane region" description="Helical" evidence="8">
    <location>
        <begin position="314"/>
        <end position="335"/>
    </location>
</feature>
<keyword evidence="2 6" id="KW-0813">Transport</keyword>
<feature type="transmembrane region" description="Helical" evidence="8">
    <location>
        <begin position="43"/>
        <end position="62"/>
    </location>
</feature>
<dbReference type="InterPro" id="IPR037272">
    <property type="entry name" value="SNS_sf"/>
</dbReference>
<feature type="compositionally biased region" description="Basic and acidic residues" evidence="7">
    <location>
        <begin position="1"/>
        <end position="12"/>
    </location>
</feature>
<dbReference type="EMBL" id="CP111019">
    <property type="protein sequence ID" value="WAR13044.1"/>
    <property type="molecule type" value="Genomic_DNA"/>
</dbReference>
<gene>
    <name evidence="9" type="ORF">MAR_027224</name>
</gene>
<keyword evidence="3 6" id="KW-0812">Transmembrane</keyword>
<protein>
    <recommendedName>
        <fullName evidence="6">Transporter</fullName>
    </recommendedName>
</protein>
<evidence type="ECO:0000256" key="2">
    <source>
        <dbReference type="ARBA" id="ARBA00022448"/>
    </source>
</evidence>
<proteinExistence type="inferred from homology"/>
<sequence>MTKDTEFMRVETEESMSPLNVEGGETTGGKKPLKKRQAWDSKWQYIFMVISYAVGLGNVWRFPYLVQKNGGGAFLIPYLIMLFLEGMPILYLEFAIGQRMQKGTVIVWNEINPLLGGIGLASAITSFNVAIYYNAIIMWCFFYLFHSFQYPLPWAECPTDTVTLGNVTTQVEIEECVKGGATSYFWYHNALEISPGLDSPDGIKWKMLLCLIFAWTIVYACIWKGIKSSGKVVYFTATFPYIVLIIFFVRGITLRGAVDGLAHMYTPKLDRLLDPRVWLDAATQIFYSFGLGFGGLIAFSSYNNVHNNCQRDAIVISVVNWFTALFASSVIFAVLGFKATLMLEDCDLHNFHAWQESLATFDPQLALTTVNITQEAWQASYYTFDNFTEVLPDKWNCSLADFLDNAASGTGLAFIIFTQAIVEFGPSSPFWSIIFFMMLLSLGMGSEFGTIEGFTASIYDLEPFPAITRRKWLTSALICGVSCLIGLLFVLGSGSYWVALFDNFAGSFPLITVAMMECFTIGWIYGVDKFADDIEFMIGKQPSRYWKIVWKFIAPFLVAILLISTIVSYFIKPLVYEAYSSELSKSINRSYPWYGAMIAFVLVFSSIGCIPLIALLRKFKVLNWNYAKQIQTEMKGHTQSTAKFLRSVSSVENENMDSMPNITTYSDEPENGTVSGELDDGAVKFTLMQN</sequence>
<dbReference type="SUPFAM" id="SSF161070">
    <property type="entry name" value="SNF-like"/>
    <property type="match status" value="1"/>
</dbReference>
<dbReference type="PANTHER" id="PTHR11616">
    <property type="entry name" value="SODIUM/CHLORIDE DEPENDENT TRANSPORTER"/>
    <property type="match status" value="1"/>
</dbReference>
<reference evidence="9" key="1">
    <citation type="submission" date="2022-11" db="EMBL/GenBank/DDBJ databases">
        <title>Centuries of genome instability and evolution in soft-shell clam transmissible cancer (bioRxiv).</title>
        <authorList>
            <person name="Hart S.F.M."/>
            <person name="Yonemitsu M.A."/>
            <person name="Giersch R.M."/>
            <person name="Beal B.F."/>
            <person name="Arriagada G."/>
            <person name="Davis B.W."/>
            <person name="Ostrander E.A."/>
            <person name="Goff S.P."/>
            <person name="Metzger M.J."/>
        </authorList>
    </citation>
    <scope>NUCLEOTIDE SEQUENCE</scope>
    <source>
        <strain evidence="9">MELC-2E11</strain>
        <tissue evidence="9">Siphon/mantle</tissue>
    </source>
</reference>
<feature type="transmembrane region" description="Helical" evidence="8">
    <location>
        <begin position="548"/>
        <end position="571"/>
    </location>
</feature>